<reference evidence="1 2" key="1">
    <citation type="submission" date="2015-02" db="EMBL/GenBank/DDBJ databases">
        <authorList>
            <person name="Ju K.-S."/>
            <person name="Doroghazi J.R."/>
            <person name="Metcalf W."/>
        </authorList>
    </citation>
    <scope>NUCLEOTIDE SEQUENCE [LARGE SCALE GENOMIC DNA]</scope>
    <source>
        <strain evidence="1 2">ATCC 31215</strain>
    </source>
</reference>
<dbReference type="Gene3D" id="1.10.600.10">
    <property type="entry name" value="Farnesyl Diphosphate Synthase"/>
    <property type="match status" value="1"/>
</dbReference>
<comment type="caution">
    <text evidence="1">The sequence shown here is derived from an EMBL/GenBank/DDBJ whole genome shotgun (WGS) entry which is preliminary data.</text>
</comment>
<keyword evidence="2" id="KW-1185">Reference proteome</keyword>
<dbReference type="Proteomes" id="UP000033699">
    <property type="component" value="Unassembled WGS sequence"/>
</dbReference>
<accession>A0A0F2TCC4</accession>
<dbReference type="RefSeq" id="WP_045699956.1">
    <property type="nucleotide sequence ID" value="NZ_JZKH01000050.1"/>
</dbReference>
<sequence length="144" mass="16142">MRRLHAAVADWAGWSNDIVSYQLDVEHEDEVHNGLIALQRFADCDLPRAVDVVNGILTARLREFESIRDNELPALSDDMRLSPEDRAALTGHVRAWQDWIAGWLAWHLRTGRYTDFRTQSTLPTLLRRGPVGLGTAAARIGASA</sequence>
<dbReference type="OrthoDB" id="2989600at2"/>
<dbReference type="AlphaFoldDB" id="A0A0F2TCC4"/>
<dbReference type="EMBL" id="JZKH01000050">
    <property type="protein sequence ID" value="KJS60136.1"/>
    <property type="molecule type" value="Genomic_DNA"/>
</dbReference>
<evidence type="ECO:0008006" key="3">
    <source>
        <dbReference type="Google" id="ProtNLM"/>
    </source>
</evidence>
<organism evidence="1 2">
    <name type="scientific">Streptomyces rubellomurinus (strain ATCC 31215)</name>
    <dbReference type="NCBI Taxonomy" id="359131"/>
    <lineage>
        <taxon>Bacteria</taxon>
        <taxon>Bacillati</taxon>
        <taxon>Actinomycetota</taxon>
        <taxon>Actinomycetes</taxon>
        <taxon>Kitasatosporales</taxon>
        <taxon>Streptomycetaceae</taxon>
        <taxon>Streptomyces</taxon>
    </lineage>
</organism>
<protein>
    <recommendedName>
        <fullName evidence="3">Terpene synthase</fullName>
    </recommendedName>
</protein>
<evidence type="ECO:0000313" key="2">
    <source>
        <dbReference type="Proteomes" id="UP000033699"/>
    </source>
</evidence>
<dbReference type="SUPFAM" id="SSF48576">
    <property type="entry name" value="Terpenoid synthases"/>
    <property type="match status" value="1"/>
</dbReference>
<dbReference type="Pfam" id="PF19086">
    <property type="entry name" value="Terpene_syn_C_2"/>
    <property type="match status" value="1"/>
</dbReference>
<gene>
    <name evidence="1" type="ORF">VM95_23070</name>
</gene>
<dbReference type="InterPro" id="IPR008949">
    <property type="entry name" value="Isoprenoid_synthase_dom_sf"/>
</dbReference>
<proteinExistence type="predicted"/>
<name>A0A0F2TCC4_STRR3</name>
<dbReference type="PATRIC" id="fig|359131.3.peg.5495"/>
<evidence type="ECO:0000313" key="1">
    <source>
        <dbReference type="EMBL" id="KJS60136.1"/>
    </source>
</evidence>